<dbReference type="InterPro" id="IPR017441">
    <property type="entry name" value="Protein_kinase_ATP_BS"/>
</dbReference>
<dbReference type="PROSITE" id="PS00107">
    <property type="entry name" value="PROTEIN_KINASE_ATP"/>
    <property type="match status" value="1"/>
</dbReference>
<keyword evidence="16" id="KW-1185">Reference proteome</keyword>
<comment type="cofactor">
    <cofactor evidence="13">
        <name>Mg(2+)</name>
        <dbReference type="ChEBI" id="CHEBI:18420"/>
    </cofactor>
</comment>
<proteinExistence type="inferred from homology"/>
<evidence type="ECO:0000256" key="11">
    <source>
        <dbReference type="PROSITE-ProRule" id="PRU10141"/>
    </source>
</evidence>
<evidence type="ECO:0000256" key="5">
    <source>
        <dbReference type="ARBA" id="ARBA00022679"/>
    </source>
</evidence>
<comment type="similarity">
    <text evidence="13">Belongs to the protein kinase superfamily. Ser/Thr protein kinase family. MAP kinase subfamily.</text>
</comment>
<dbReference type="InterPro" id="IPR008271">
    <property type="entry name" value="Ser/Thr_kinase_AS"/>
</dbReference>
<evidence type="ECO:0000256" key="1">
    <source>
        <dbReference type="ARBA" id="ARBA00008832"/>
    </source>
</evidence>
<keyword evidence="6 11" id="KW-0547">Nucleotide-binding</keyword>
<dbReference type="InterPro" id="IPR003527">
    <property type="entry name" value="MAP_kinase_CS"/>
</dbReference>
<dbReference type="AlphaFoldDB" id="A0AAV8EJB1"/>
<dbReference type="GO" id="GO:0005524">
    <property type="term" value="F:ATP binding"/>
    <property type="evidence" value="ECO:0007669"/>
    <property type="project" value="UniProtKB-UniRule"/>
</dbReference>
<comment type="caution">
    <text evidence="15">The sequence shown here is derived from an EMBL/GenBank/DDBJ whole genome shotgun (WGS) entry which is preliminary data.</text>
</comment>
<dbReference type="EMBL" id="JAMFTS010000003">
    <property type="protein sequence ID" value="KAJ4778981.1"/>
    <property type="molecule type" value="Genomic_DNA"/>
</dbReference>
<keyword evidence="4" id="KW-0597">Phosphoprotein</keyword>
<dbReference type="InterPro" id="IPR000719">
    <property type="entry name" value="Prot_kinase_dom"/>
</dbReference>
<evidence type="ECO:0000313" key="16">
    <source>
        <dbReference type="Proteomes" id="UP001140206"/>
    </source>
</evidence>
<feature type="binding site" evidence="11">
    <location>
        <position position="62"/>
    </location>
    <ligand>
        <name>ATP</name>
        <dbReference type="ChEBI" id="CHEBI:30616"/>
    </ligand>
</feature>
<evidence type="ECO:0000259" key="14">
    <source>
        <dbReference type="PROSITE" id="PS50011"/>
    </source>
</evidence>
<evidence type="ECO:0000256" key="6">
    <source>
        <dbReference type="ARBA" id="ARBA00022741"/>
    </source>
</evidence>
<comment type="activity regulation">
    <text evidence="13">Activated by threonine and tyrosine phosphorylation.</text>
</comment>
<dbReference type="SMART" id="SM00220">
    <property type="entry name" value="S_TKc"/>
    <property type="match status" value="1"/>
</dbReference>
<evidence type="ECO:0000256" key="4">
    <source>
        <dbReference type="ARBA" id="ARBA00022553"/>
    </source>
</evidence>
<dbReference type="FunFam" id="1.10.510.10:FF:000206">
    <property type="entry name" value="Mitogen-activated protein kinase"/>
    <property type="match status" value="1"/>
</dbReference>
<evidence type="ECO:0000256" key="3">
    <source>
        <dbReference type="ARBA" id="ARBA00022527"/>
    </source>
</evidence>
<dbReference type="EC" id="2.7.11.24" evidence="2 13"/>
<dbReference type="Gene3D" id="1.10.510.10">
    <property type="entry name" value="Transferase(Phosphotransferase) domain 1"/>
    <property type="match status" value="1"/>
</dbReference>
<comment type="catalytic activity">
    <reaction evidence="9 13">
        <text>L-threonyl-[protein] + ATP = O-phospho-L-threonyl-[protein] + ADP + H(+)</text>
        <dbReference type="Rhea" id="RHEA:46608"/>
        <dbReference type="Rhea" id="RHEA-COMP:11060"/>
        <dbReference type="Rhea" id="RHEA-COMP:11605"/>
        <dbReference type="ChEBI" id="CHEBI:15378"/>
        <dbReference type="ChEBI" id="CHEBI:30013"/>
        <dbReference type="ChEBI" id="CHEBI:30616"/>
        <dbReference type="ChEBI" id="CHEBI:61977"/>
        <dbReference type="ChEBI" id="CHEBI:456216"/>
        <dbReference type="EC" id="2.7.11.24"/>
    </reaction>
</comment>
<evidence type="ECO:0000256" key="9">
    <source>
        <dbReference type="ARBA" id="ARBA00047592"/>
    </source>
</evidence>
<dbReference type="Proteomes" id="UP001140206">
    <property type="component" value="Chromosome 3"/>
</dbReference>
<dbReference type="SUPFAM" id="SSF56112">
    <property type="entry name" value="Protein kinase-like (PK-like)"/>
    <property type="match status" value="1"/>
</dbReference>
<evidence type="ECO:0000256" key="13">
    <source>
        <dbReference type="RuleBase" id="RU361165"/>
    </source>
</evidence>
<evidence type="ECO:0000256" key="7">
    <source>
        <dbReference type="ARBA" id="ARBA00022777"/>
    </source>
</evidence>
<keyword evidence="13" id="KW-0460">Magnesium</keyword>
<evidence type="ECO:0000256" key="8">
    <source>
        <dbReference type="ARBA" id="ARBA00022840"/>
    </source>
</evidence>
<evidence type="ECO:0000256" key="10">
    <source>
        <dbReference type="ARBA" id="ARBA00048312"/>
    </source>
</evidence>
<dbReference type="Pfam" id="PF00069">
    <property type="entry name" value="Pkinase"/>
    <property type="match status" value="1"/>
</dbReference>
<dbReference type="PROSITE" id="PS00108">
    <property type="entry name" value="PROTEIN_KINASE_ST"/>
    <property type="match status" value="1"/>
</dbReference>
<reference evidence="15" key="1">
    <citation type="submission" date="2022-08" db="EMBL/GenBank/DDBJ databases">
        <authorList>
            <person name="Marques A."/>
        </authorList>
    </citation>
    <scope>NUCLEOTIDE SEQUENCE</scope>
    <source>
        <strain evidence="15">RhyPub2mFocal</strain>
        <tissue evidence="15">Leaves</tissue>
    </source>
</reference>
<dbReference type="PROSITE" id="PS01351">
    <property type="entry name" value="MAPK"/>
    <property type="match status" value="1"/>
</dbReference>
<gene>
    <name evidence="15" type="ORF">LUZ62_063238</name>
</gene>
<comment type="similarity">
    <text evidence="1">Belongs to the protein kinase superfamily. CMGC Ser/Thr protein kinase family. MAP kinase subfamily.</text>
</comment>
<dbReference type="InterPro" id="IPR011009">
    <property type="entry name" value="Kinase-like_dom_sf"/>
</dbReference>
<keyword evidence="7 13" id="KW-0418">Kinase</keyword>
<dbReference type="PROSITE" id="PS50011">
    <property type="entry name" value="PROTEIN_KINASE_DOM"/>
    <property type="match status" value="1"/>
</dbReference>
<dbReference type="InterPro" id="IPR050117">
    <property type="entry name" value="MAPK"/>
</dbReference>
<dbReference type="Gene3D" id="3.30.200.20">
    <property type="entry name" value="Phosphorylase Kinase, domain 1"/>
    <property type="match status" value="1"/>
</dbReference>
<keyword evidence="5 13" id="KW-0808">Transferase</keyword>
<dbReference type="FunFam" id="3.30.200.20:FF:000046">
    <property type="entry name" value="Mitogen-activated protein kinase"/>
    <property type="match status" value="1"/>
</dbReference>
<feature type="domain" description="Protein kinase" evidence="14">
    <location>
        <begin position="32"/>
        <end position="320"/>
    </location>
</feature>
<keyword evidence="3 12" id="KW-0723">Serine/threonine-protein kinase</keyword>
<evidence type="ECO:0000256" key="12">
    <source>
        <dbReference type="RuleBase" id="RU000304"/>
    </source>
</evidence>
<comment type="catalytic activity">
    <reaction evidence="10">
        <text>L-seryl-[protein] + ATP = O-phospho-L-seryl-[protein] + ADP + H(+)</text>
        <dbReference type="Rhea" id="RHEA:17989"/>
        <dbReference type="Rhea" id="RHEA-COMP:9863"/>
        <dbReference type="Rhea" id="RHEA-COMP:11604"/>
        <dbReference type="ChEBI" id="CHEBI:15378"/>
        <dbReference type="ChEBI" id="CHEBI:29999"/>
        <dbReference type="ChEBI" id="CHEBI:30616"/>
        <dbReference type="ChEBI" id="CHEBI:83421"/>
        <dbReference type="ChEBI" id="CHEBI:456216"/>
        <dbReference type="EC" id="2.7.11.24"/>
    </reaction>
</comment>
<accession>A0AAV8EJB1</accession>
<organism evidence="15 16">
    <name type="scientific">Rhynchospora pubera</name>
    <dbReference type="NCBI Taxonomy" id="906938"/>
    <lineage>
        <taxon>Eukaryota</taxon>
        <taxon>Viridiplantae</taxon>
        <taxon>Streptophyta</taxon>
        <taxon>Embryophyta</taxon>
        <taxon>Tracheophyta</taxon>
        <taxon>Spermatophyta</taxon>
        <taxon>Magnoliopsida</taxon>
        <taxon>Liliopsida</taxon>
        <taxon>Poales</taxon>
        <taxon>Cyperaceae</taxon>
        <taxon>Cyperoideae</taxon>
        <taxon>Rhynchosporeae</taxon>
        <taxon>Rhynchospora</taxon>
    </lineage>
</organism>
<name>A0AAV8EJB1_9POAL</name>
<dbReference type="GO" id="GO:0004707">
    <property type="term" value="F:MAP kinase activity"/>
    <property type="evidence" value="ECO:0007669"/>
    <property type="project" value="UniProtKB-EC"/>
</dbReference>
<evidence type="ECO:0000313" key="15">
    <source>
        <dbReference type="EMBL" id="KAJ4778981.1"/>
    </source>
</evidence>
<keyword evidence="8 11" id="KW-0067">ATP-binding</keyword>
<protein>
    <recommendedName>
        <fullName evidence="2 13">Mitogen-activated protein kinase</fullName>
        <ecNumber evidence="2 13">2.7.11.24</ecNumber>
    </recommendedName>
</protein>
<sequence length="369" mass="42352">MAELVEPPPGMGYPGKHYYTIKNTLFELDANYEPIKILGRGAYGVVCSAVNKETDEKVAVKKIKDVFEDEVGAIRVLREMRFLRHLRHENVIELKDIMMPPNRKNFKDVYLVYELMDTDLHQLITSPVPLSDDHIQFFIFQILRGLNHLHSANILHRDLKPGNVLLNANCELKICDLGLARTISTKVDECMTEYVVTRWYRAPEVLLCCDKYSTAIDIWSVGCIFAELLGRKPIFPGSSCLNQLELILNVLGKVSEPDMWFVDNLKARKFIESLPYTPPMPLQELYPAANPLAIDLLKQMLIFDPSQRIKVKEALAHPYIAHLHKLTNDQPADEVSDEEMYEMGVKELREMMWQEIANHHAEAYGDIES</sequence>
<dbReference type="PANTHER" id="PTHR24055">
    <property type="entry name" value="MITOGEN-ACTIVATED PROTEIN KINASE"/>
    <property type="match status" value="1"/>
</dbReference>
<evidence type="ECO:0000256" key="2">
    <source>
        <dbReference type="ARBA" id="ARBA00012411"/>
    </source>
</evidence>